<feature type="compositionally biased region" description="Polar residues" evidence="1">
    <location>
        <begin position="40"/>
        <end position="51"/>
    </location>
</feature>
<evidence type="ECO:0000313" key="4">
    <source>
        <dbReference type="Proteomes" id="UP000002051"/>
    </source>
</evidence>
<dbReference type="Proteomes" id="UP000002051">
    <property type="component" value="Chromosome 2"/>
</dbReference>
<gene>
    <name evidence="2" type="ordered locus">MTR_2g025315</name>
</gene>
<protein>
    <submittedName>
        <fullName evidence="2 3">Uncharacterized protein</fullName>
    </submittedName>
</protein>
<dbReference type="EnsemblPlants" id="KEH36943">
    <property type="protein sequence ID" value="KEH36943"/>
    <property type="gene ID" value="MTR_2g025315"/>
</dbReference>
<reference evidence="2 4" key="1">
    <citation type="journal article" date="2011" name="Nature">
        <title>The Medicago genome provides insight into the evolution of rhizobial symbioses.</title>
        <authorList>
            <person name="Young N.D."/>
            <person name="Debelle F."/>
            <person name="Oldroyd G.E."/>
            <person name="Geurts R."/>
            <person name="Cannon S.B."/>
            <person name="Udvardi M.K."/>
            <person name="Benedito V.A."/>
            <person name="Mayer K.F."/>
            <person name="Gouzy J."/>
            <person name="Schoof H."/>
            <person name="Van de Peer Y."/>
            <person name="Proost S."/>
            <person name="Cook D.R."/>
            <person name="Meyers B.C."/>
            <person name="Spannagl M."/>
            <person name="Cheung F."/>
            <person name="De Mita S."/>
            <person name="Krishnakumar V."/>
            <person name="Gundlach H."/>
            <person name="Zhou S."/>
            <person name="Mudge J."/>
            <person name="Bharti A.K."/>
            <person name="Murray J.D."/>
            <person name="Naoumkina M.A."/>
            <person name="Rosen B."/>
            <person name="Silverstein K.A."/>
            <person name="Tang H."/>
            <person name="Rombauts S."/>
            <person name="Zhao P.X."/>
            <person name="Zhou P."/>
            <person name="Barbe V."/>
            <person name="Bardou P."/>
            <person name="Bechner M."/>
            <person name="Bellec A."/>
            <person name="Berger A."/>
            <person name="Berges H."/>
            <person name="Bidwell S."/>
            <person name="Bisseling T."/>
            <person name="Choisne N."/>
            <person name="Couloux A."/>
            <person name="Denny R."/>
            <person name="Deshpande S."/>
            <person name="Dai X."/>
            <person name="Doyle J.J."/>
            <person name="Dudez A.M."/>
            <person name="Farmer A.D."/>
            <person name="Fouteau S."/>
            <person name="Franken C."/>
            <person name="Gibelin C."/>
            <person name="Gish J."/>
            <person name="Goldstein S."/>
            <person name="Gonzalez A.J."/>
            <person name="Green P.J."/>
            <person name="Hallab A."/>
            <person name="Hartog M."/>
            <person name="Hua A."/>
            <person name="Humphray S.J."/>
            <person name="Jeong D.H."/>
            <person name="Jing Y."/>
            <person name="Jocker A."/>
            <person name="Kenton S.M."/>
            <person name="Kim D.J."/>
            <person name="Klee K."/>
            <person name="Lai H."/>
            <person name="Lang C."/>
            <person name="Lin S."/>
            <person name="Macmil S.L."/>
            <person name="Magdelenat G."/>
            <person name="Matthews L."/>
            <person name="McCorrison J."/>
            <person name="Monaghan E.L."/>
            <person name="Mun J.H."/>
            <person name="Najar F.Z."/>
            <person name="Nicholson C."/>
            <person name="Noirot C."/>
            <person name="O'Bleness M."/>
            <person name="Paule C.R."/>
            <person name="Poulain J."/>
            <person name="Prion F."/>
            <person name="Qin B."/>
            <person name="Qu C."/>
            <person name="Retzel E.F."/>
            <person name="Riddle C."/>
            <person name="Sallet E."/>
            <person name="Samain S."/>
            <person name="Samson N."/>
            <person name="Sanders I."/>
            <person name="Saurat O."/>
            <person name="Scarpelli C."/>
            <person name="Schiex T."/>
            <person name="Segurens B."/>
            <person name="Severin A.J."/>
            <person name="Sherrier D.J."/>
            <person name="Shi R."/>
            <person name="Sims S."/>
            <person name="Singer S.R."/>
            <person name="Sinharoy S."/>
            <person name="Sterck L."/>
            <person name="Viollet A."/>
            <person name="Wang B.B."/>
            <person name="Wang K."/>
            <person name="Wang M."/>
            <person name="Wang X."/>
            <person name="Warfsmann J."/>
            <person name="Weissenbach J."/>
            <person name="White D.D."/>
            <person name="White J.D."/>
            <person name="Wiley G.B."/>
            <person name="Wincker P."/>
            <person name="Xing Y."/>
            <person name="Yang L."/>
            <person name="Yao Z."/>
            <person name="Ying F."/>
            <person name="Zhai J."/>
            <person name="Zhou L."/>
            <person name="Zuber A."/>
            <person name="Denarie J."/>
            <person name="Dixon R.A."/>
            <person name="May G.D."/>
            <person name="Schwartz D.C."/>
            <person name="Rogers J."/>
            <person name="Quetier F."/>
            <person name="Town C.D."/>
            <person name="Roe B.A."/>
        </authorList>
    </citation>
    <scope>NUCLEOTIDE SEQUENCE [LARGE SCALE GENOMIC DNA]</scope>
    <source>
        <strain evidence="2">A17</strain>
        <strain evidence="3 4">cv. Jemalong A17</strain>
    </source>
</reference>
<feature type="region of interest" description="Disordered" evidence="1">
    <location>
        <begin position="32"/>
        <end position="51"/>
    </location>
</feature>
<evidence type="ECO:0000256" key="1">
    <source>
        <dbReference type="SAM" id="MobiDB-lite"/>
    </source>
</evidence>
<reference evidence="2 4" key="2">
    <citation type="journal article" date="2014" name="BMC Genomics">
        <title>An improved genome release (version Mt4.0) for the model legume Medicago truncatula.</title>
        <authorList>
            <person name="Tang H."/>
            <person name="Krishnakumar V."/>
            <person name="Bidwell S."/>
            <person name="Rosen B."/>
            <person name="Chan A."/>
            <person name="Zhou S."/>
            <person name="Gentzbittel L."/>
            <person name="Childs K.L."/>
            <person name="Yandell M."/>
            <person name="Gundlach H."/>
            <person name="Mayer K.F."/>
            <person name="Schwartz D.C."/>
            <person name="Town C.D."/>
        </authorList>
    </citation>
    <scope>GENOME REANNOTATION</scope>
    <source>
        <strain evidence="2">A17</strain>
        <strain evidence="3 4">cv. Jemalong A17</strain>
    </source>
</reference>
<evidence type="ECO:0000313" key="2">
    <source>
        <dbReference type="EMBL" id="KEH36943.1"/>
    </source>
</evidence>
<sequence length="51" mass="5564">MSSLVTTCARTKERRLAKVSYGSVAASTMTDASKQFPMDNIQQPNNISKEA</sequence>
<keyword evidence="4" id="KW-1185">Reference proteome</keyword>
<evidence type="ECO:0000313" key="3">
    <source>
        <dbReference type="EnsemblPlants" id="KEH36943"/>
    </source>
</evidence>
<reference evidence="3" key="3">
    <citation type="submission" date="2015-04" db="UniProtKB">
        <authorList>
            <consortium name="EnsemblPlants"/>
        </authorList>
    </citation>
    <scope>IDENTIFICATION</scope>
    <source>
        <strain evidence="3">cv. Jemalong A17</strain>
    </source>
</reference>
<dbReference type="AlphaFoldDB" id="A0A072V6H7"/>
<organism evidence="2 4">
    <name type="scientific">Medicago truncatula</name>
    <name type="common">Barrel medic</name>
    <name type="synonym">Medicago tribuloides</name>
    <dbReference type="NCBI Taxonomy" id="3880"/>
    <lineage>
        <taxon>Eukaryota</taxon>
        <taxon>Viridiplantae</taxon>
        <taxon>Streptophyta</taxon>
        <taxon>Embryophyta</taxon>
        <taxon>Tracheophyta</taxon>
        <taxon>Spermatophyta</taxon>
        <taxon>Magnoliopsida</taxon>
        <taxon>eudicotyledons</taxon>
        <taxon>Gunneridae</taxon>
        <taxon>Pentapetalae</taxon>
        <taxon>rosids</taxon>
        <taxon>fabids</taxon>
        <taxon>Fabales</taxon>
        <taxon>Fabaceae</taxon>
        <taxon>Papilionoideae</taxon>
        <taxon>50 kb inversion clade</taxon>
        <taxon>NPAAA clade</taxon>
        <taxon>Hologalegina</taxon>
        <taxon>IRL clade</taxon>
        <taxon>Trifolieae</taxon>
        <taxon>Medicago</taxon>
    </lineage>
</organism>
<dbReference type="HOGENOM" id="CLU_3109385_0_0_1"/>
<proteinExistence type="predicted"/>
<name>A0A072V6H7_MEDTR</name>
<accession>A0A072V6H7</accession>
<dbReference type="EMBL" id="CM001218">
    <property type="protein sequence ID" value="KEH36943.1"/>
    <property type="molecule type" value="Genomic_DNA"/>
</dbReference>